<accession>K0T1G4</accession>
<protein>
    <submittedName>
        <fullName evidence="2">Uncharacterized protein</fullName>
    </submittedName>
</protein>
<dbReference type="AlphaFoldDB" id="K0T1G4"/>
<comment type="caution">
    <text evidence="2">The sequence shown here is derived from an EMBL/GenBank/DDBJ whole genome shotgun (WGS) entry which is preliminary data.</text>
</comment>
<dbReference type="OrthoDB" id="56844at2759"/>
<evidence type="ECO:0000256" key="1">
    <source>
        <dbReference type="SAM" id="MobiDB-lite"/>
    </source>
</evidence>
<evidence type="ECO:0000313" key="3">
    <source>
        <dbReference type="Proteomes" id="UP000266841"/>
    </source>
</evidence>
<evidence type="ECO:0000313" key="2">
    <source>
        <dbReference type="EMBL" id="EJK71585.1"/>
    </source>
</evidence>
<keyword evidence="3" id="KW-1185">Reference proteome</keyword>
<organism evidence="2 3">
    <name type="scientific">Thalassiosira oceanica</name>
    <name type="common">Marine diatom</name>
    <dbReference type="NCBI Taxonomy" id="159749"/>
    <lineage>
        <taxon>Eukaryota</taxon>
        <taxon>Sar</taxon>
        <taxon>Stramenopiles</taxon>
        <taxon>Ochrophyta</taxon>
        <taxon>Bacillariophyta</taxon>
        <taxon>Coscinodiscophyceae</taxon>
        <taxon>Thalassiosirophycidae</taxon>
        <taxon>Thalassiosirales</taxon>
        <taxon>Thalassiosiraceae</taxon>
        <taxon>Thalassiosira</taxon>
    </lineage>
</organism>
<proteinExistence type="predicted"/>
<reference evidence="2 3" key="1">
    <citation type="journal article" date="2012" name="Genome Biol.">
        <title>Genome and low-iron response of an oceanic diatom adapted to chronic iron limitation.</title>
        <authorList>
            <person name="Lommer M."/>
            <person name="Specht M."/>
            <person name="Roy A.S."/>
            <person name="Kraemer L."/>
            <person name="Andreson R."/>
            <person name="Gutowska M.A."/>
            <person name="Wolf J."/>
            <person name="Bergner S.V."/>
            <person name="Schilhabel M.B."/>
            <person name="Klostermeier U.C."/>
            <person name="Beiko R.G."/>
            <person name="Rosenstiel P."/>
            <person name="Hippler M."/>
            <person name="Laroche J."/>
        </authorList>
    </citation>
    <scope>NUCLEOTIDE SEQUENCE [LARGE SCALE GENOMIC DNA]</scope>
    <source>
        <strain evidence="2 3">CCMP1005</strain>
    </source>
</reference>
<feature type="region of interest" description="Disordered" evidence="1">
    <location>
        <begin position="218"/>
        <end position="243"/>
    </location>
</feature>
<name>K0T1G4_THAOC</name>
<gene>
    <name evidence="2" type="ORF">THAOC_06955</name>
</gene>
<dbReference type="Proteomes" id="UP000266841">
    <property type="component" value="Unassembled WGS sequence"/>
</dbReference>
<sequence length="243" mass="26553">MTKDRSADTLQAPLAGKLCSVQTMSPARCSAGHGKLFGAFPEKSLCAKAFRGELLGLMAFHLILKAVNQIDQQLEGSAKTDSIPVQTLDILKNILVNCNNMTFERVYEHVNAHQDDDKEWYHLMCKAQLNCACDSGAKRPLTASCALAVVCMPKHMLLTCPEEGRVEVFLDVVDTLEDWLESVDTDPDGTAILHSGIPERTSRAVTMMDIARGNFSDMTKGTEVKGPSEWGGAWGRLANPRTA</sequence>
<dbReference type="EMBL" id="AGNL01007037">
    <property type="protein sequence ID" value="EJK71585.1"/>
    <property type="molecule type" value="Genomic_DNA"/>
</dbReference>